<feature type="compositionally biased region" description="Polar residues" evidence="2">
    <location>
        <begin position="472"/>
        <end position="511"/>
    </location>
</feature>
<feature type="region of interest" description="Disordered" evidence="2">
    <location>
        <begin position="456"/>
        <end position="511"/>
    </location>
</feature>
<reference evidence="4" key="1">
    <citation type="submission" date="2022-11" db="UniProtKB">
        <authorList>
            <consortium name="WormBaseParasite"/>
        </authorList>
    </citation>
    <scope>IDENTIFICATION</scope>
</reference>
<evidence type="ECO:0000256" key="1">
    <source>
        <dbReference type="PROSITE-ProRule" id="PRU00103"/>
    </source>
</evidence>
<dbReference type="AlphaFoldDB" id="A0A915D2F9"/>
<dbReference type="InterPro" id="IPR021133">
    <property type="entry name" value="HEAT_type_2"/>
</dbReference>
<dbReference type="Proteomes" id="UP000887574">
    <property type="component" value="Unplaced"/>
</dbReference>
<dbReference type="Gene3D" id="1.10.510.10">
    <property type="entry name" value="Transferase(Phosphotransferase) domain 1"/>
    <property type="match status" value="1"/>
</dbReference>
<dbReference type="PROSITE" id="PS50077">
    <property type="entry name" value="HEAT_REPEAT"/>
    <property type="match status" value="1"/>
</dbReference>
<sequence length="523" mass="57860">MASVLSSFFSRDPRNSFLYEIPLIPSLTSKELFLETVSKGGKHTLFGHRTLPSSGILFERHKLTDAQKELFVSWGVYQVLNCLKFLHNEVKIVQNNLRESIFVTASGDWKLTGFQNTRTFSSPQADLNDLAAVIWQIFNGFKSDLSDSRSKTVAVQDLLAECRSVGGFMKNKFVDTLLFLEEFQLKDSSDKQHFFTNLKDSLDIFPEDVAKNKILPKLIQTYEYGDAGSFHRSHHQGQVVGGLEEFACHLKPQVINDSIYGNLVSGFTDTSPAVRESTVKAMVTFAEKLNYHNLNTDLMKYLARLQGGDEQPGIRTNTTICLGKIGCYIDPSHRQRILISAFTRALKDPFPPARMAGVLALSATQQYYSLFEVASKILPALASLTIDPEKQVRDQGFKAIKGFLEKLEKASESPESIPELEAQVKEGGKSSLLSSDKVPQWAGWALKALSGKFYKSSTPPVPTPNTEPVKTSYASTAPTPKPTISTEPTAKPSSSTSRTAAQKTSVPSSKSSGWMICWMAGEI</sequence>
<dbReference type="InterPro" id="IPR011989">
    <property type="entry name" value="ARM-like"/>
</dbReference>
<dbReference type="InterPro" id="IPR051177">
    <property type="entry name" value="CIK-Related_Protein"/>
</dbReference>
<dbReference type="PANTHER" id="PTHR12984:SF3">
    <property type="entry name" value="N-TERMINAL KINASE-LIKE PROTEIN"/>
    <property type="match status" value="1"/>
</dbReference>
<dbReference type="PANTHER" id="PTHR12984">
    <property type="entry name" value="SCY1-RELATED S/T PROTEIN KINASE-LIKE"/>
    <property type="match status" value="1"/>
</dbReference>
<dbReference type="InterPro" id="IPR016024">
    <property type="entry name" value="ARM-type_fold"/>
</dbReference>
<dbReference type="SUPFAM" id="SSF48371">
    <property type="entry name" value="ARM repeat"/>
    <property type="match status" value="1"/>
</dbReference>
<protein>
    <submittedName>
        <fullName evidence="4">Uncharacterized protein</fullName>
    </submittedName>
</protein>
<dbReference type="WBParaSite" id="jg15208">
    <property type="protein sequence ID" value="jg15208"/>
    <property type="gene ID" value="jg15208"/>
</dbReference>
<evidence type="ECO:0000313" key="4">
    <source>
        <dbReference type="WBParaSite" id="jg15208"/>
    </source>
</evidence>
<accession>A0A915D2F9</accession>
<dbReference type="Gene3D" id="1.25.10.10">
    <property type="entry name" value="Leucine-rich Repeat Variant"/>
    <property type="match status" value="1"/>
</dbReference>
<name>A0A915D2F9_9BILA</name>
<evidence type="ECO:0000313" key="3">
    <source>
        <dbReference type="Proteomes" id="UP000887574"/>
    </source>
</evidence>
<evidence type="ECO:0000256" key="2">
    <source>
        <dbReference type="SAM" id="MobiDB-lite"/>
    </source>
</evidence>
<proteinExistence type="predicted"/>
<feature type="repeat" description="HEAT" evidence="1">
    <location>
        <begin position="377"/>
        <end position="415"/>
    </location>
</feature>
<keyword evidence="3" id="KW-1185">Reference proteome</keyword>
<organism evidence="3 4">
    <name type="scientific">Ditylenchus dipsaci</name>
    <dbReference type="NCBI Taxonomy" id="166011"/>
    <lineage>
        <taxon>Eukaryota</taxon>
        <taxon>Metazoa</taxon>
        <taxon>Ecdysozoa</taxon>
        <taxon>Nematoda</taxon>
        <taxon>Chromadorea</taxon>
        <taxon>Rhabditida</taxon>
        <taxon>Tylenchina</taxon>
        <taxon>Tylenchomorpha</taxon>
        <taxon>Sphaerularioidea</taxon>
        <taxon>Anguinidae</taxon>
        <taxon>Anguininae</taxon>
        <taxon>Ditylenchus</taxon>
    </lineage>
</organism>